<proteinExistence type="predicted"/>
<accession>A0ACB0JKA9</accession>
<dbReference type="EMBL" id="CASHSV030000098">
    <property type="protein sequence ID" value="CAJ2645546.1"/>
    <property type="molecule type" value="Genomic_DNA"/>
</dbReference>
<keyword evidence="2" id="KW-1185">Reference proteome</keyword>
<name>A0ACB0JKA9_TRIPR</name>
<sequence>MHEITVLRQQCIRAFLLFLVCTTIFSNKSQFYVDVVYLSYFQDLSEVNQWNWGVAALTYLQYYLDDSCKAGGGQVARYLSFYQGWIMMHFPKITVWRRDPNYREEMPRNATFSTGQGHRDPVLYRQFLDNMQISDFGFCPYDGHRHVRPLIDVCWFSGWLRSGSLKAKHLPERVLRQFGHVQGIPRDPAAAAPAGMISHPIMRPIAAPEPPPRPANLEVLIEEQESQSVPDTLDICRNVRTELRRSLEANEALPGTPIYETVNRVLGFVEPAFLYRSRRRPPGRGRFDPHDAARRFNTH</sequence>
<evidence type="ECO:0000313" key="2">
    <source>
        <dbReference type="Proteomes" id="UP001177021"/>
    </source>
</evidence>
<dbReference type="Proteomes" id="UP001177021">
    <property type="component" value="Unassembled WGS sequence"/>
</dbReference>
<gene>
    <name evidence="1" type="ORF">MILVUS5_LOCUS14426</name>
</gene>
<protein>
    <submittedName>
        <fullName evidence="1">Uncharacterized protein</fullName>
    </submittedName>
</protein>
<evidence type="ECO:0000313" key="1">
    <source>
        <dbReference type="EMBL" id="CAJ2645546.1"/>
    </source>
</evidence>
<reference evidence="1" key="1">
    <citation type="submission" date="2023-10" db="EMBL/GenBank/DDBJ databases">
        <authorList>
            <person name="Rodriguez Cubillos JULIANA M."/>
            <person name="De Vega J."/>
        </authorList>
    </citation>
    <scope>NUCLEOTIDE SEQUENCE</scope>
</reference>
<organism evidence="1 2">
    <name type="scientific">Trifolium pratense</name>
    <name type="common">Red clover</name>
    <dbReference type="NCBI Taxonomy" id="57577"/>
    <lineage>
        <taxon>Eukaryota</taxon>
        <taxon>Viridiplantae</taxon>
        <taxon>Streptophyta</taxon>
        <taxon>Embryophyta</taxon>
        <taxon>Tracheophyta</taxon>
        <taxon>Spermatophyta</taxon>
        <taxon>Magnoliopsida</taxon>
        <taxon>eudicotyledons</taxon>
        <taxon>Gunneridae</taxon>
        <taxon>Pentapetalae</taxon>
        <taxon>rosids</taxon>
        <taxon>fabids</taxon>
        <taxon>Fabales</taxon>
        <taxon>Fabaceae</taxon>
        <taxon>Papilionoideae</taxon>
        <taxon>50 kb inversion clade</taxon>
        <taxon>NPAAA clade</taxon>
        <taxon>Hologalegina</taxon>
        <taxon>IRL clade</taxon>
        <taxon>Trifolieae</taxon>
        <taxon>Trifolium</taxon>
    </lineage>
</organism>
<comment type="caution">
    <text evidence="1">The sequence shown here is derived from an EMBL/GenBank/DDBJ whole genome shotgun (WGS) entry which is preliminary data.</text>
</comment>